<dbReference type="AlphaFoldDB" id="A0A7R9PU24"/>
<dbReference type="PANTHER" id="PTHR22255">
    <property type="entry name" value="LP06548P"/>
    <property type="match status" value="1"/>
</dbReference>
<gene>
    <name evidence="2" type="ORF">OSB1V03_LOCUS1120</name>
</gene>
<dbReference type="EMBL" id="CAJPIZ010000293">
    <property type="protein sequence ID" value="CAG2101069.1"/>
    <property type="molecule type" value="Genomic_DNA"/>
</dbReference>
<organism evidence="2">
    <name type="scientific">Medioppia subpectinata</name>
    <dbReference type="NCBI Taxonomy" id="1979941"/>
    <lineage>
        <taxon>Eukaryota</taxon>
        <taxon>Metazoa</taxon>
        <taxon>Ecdysozoa</taxon>
        <taxon>Arthropoda</taxon>
        <taxon>Chelicerata</taxon>
        <taxon>Arachnida</taxon>
        <taxon>Acari</taxon>
        <taxon>Acariformes</taxon>
        <taxon>Sarcoptiformes</taxon>
        <taxon>Oribatida</taxon>
        <taxon>Brachypylina</taxon>
        <taxon>Oppioidea</taxon>
        <taxon>Oppiidae</taxon>
        <taxon>Medioppia</taxon>
    </lineage>
</organism>
<feature type="non-terminal residue" evidence="2">
    <location>
        <position position="1"/>
    </location>
</feature>
<dbReference type="Proteomes" id="UP000759131">
    <property type="component" value="Unassembled WGS sequence"/>
</dbReference>
<evidence type="ECO:0000259" key="1">
    <source>
        <dbReference type="Pfam" id="PF23071"/>
    </source>
</evidence>
<dbReference type="EMBL" id="OC854868">
    <property type="protein sequence ID" value="CAD7620639.1"/>
    <property type="molecule type" value="Genomic_DNA"/>
</dbReference>
<dbReference type="InterPro" id="IPR055472">
    <property type="entry name" value="DUF7044"/>
</dbReference>
<evidence type="ECO:0000313" key="2">
    <source>
        <dbReference type="EMBL" id="CAD7620639.1"/>
    </source>
</evidence>
<protein>
    <recommendedName>
        <fullName evidence="1">DUF7044 domain-containing protein</fullName>
    </recommendedName>
</protein>
<feature type="domain" description="DUF7044" evidence="1">
    <location>
        <begin position="19"/>
        <end position="118"/>
    </location>
</feature>
<name>A0A7R9PU24_9ACAR</name>
<dbReference type="PANTHER" id="PTHR22255:SF4">
    <property type="entry name" value="CATION-INDEPENDENT MANNOSE-6-PHOSPHATE RECEPTOR"/>
    <property type="match status" value="1"/>
</dbReference>
<evidence type="ECO:0000313" key="3">
    <source>
        <dbReference type="Proteomes" id="UP000759131"/>
    </source>
</evidence>
<dbReference type="Pfam" id="PF23071">
    <property type="entry name" value="DUF7044"/>
    <property type="match status" value="1"/>
</dbReference>
<accession>A0A7R9PU24</accession>
<sequence>MDVPAMAMKAMMFADGCDGCYFPVEFQGIFLIQASGGVDGGVVTYSEIAIEADGIVPWGRCHSRRGNHIILKDSTGAEDCHRCLHLTMKTPNVIVLHTEGLARCYTNEDAARATCPTDKDVLEKKFNEIMLF</sequence>
<reference evidence="2" key="1">
    <citation type="submission" date="2020-11" db="EMBL/GenBank/DDBJ databases">
        <authorList>
            <person name="Tran Van P."/>
        </authorList>
    </citation>
    <scope>NUCLEOTIDE SEQUENCE</scope>
</reference>
<dbReference type="OrthoDB" id="6380161at2759"/>
<proteinExistence type="predicted"/>
<keyword evidence="3" id="KW-1185">Reference proteome</keyword>